<keyword evidence="1" id="KW-1133">Transmembrane helix</keyword>
<keyword evidence="1" id="KW-0812">Transmembrane</keyword>
<evidence type="ECO:0000256" key="1">
    <source>
        <dbReference type="SAM" id="Phobius"/>
    </source>
</evidence>
<keyword evidence="3" id="KW-1185">Reference proteome</keyword>
<dbReference type="KEGG" id="mnd:KOY48_04820"/>
<proteinExistence type="predicted"/>
<gene>
    <name evidence="2" type="ORF">KOY48_04820</name>
</gene>
<dbReference type="EMBL" id="CP076460">
    <property type="protein sequence ID" value="QWQ32159.1"/>
    <property type="molecule type" value="Genomic_DNA"/>
</dbReference>
<name>A0A8F1SBL8_9BACT</name>
<dbReference type="Proteomes" id="UP000679129">
    <property type="component" value="Chromosome"/>
</dbReference>
<accession>A0A8F1SBL8</accession>
<evidence type="ECO:0008006" key="4">
    <source>
        <dbReference type="Google" id="ProtNLM"/>
    </source>
</evidence>
<protein>
    <recommendedName>
        <fullName evidence="4">DUF4131 domain-containing protein</fullName>
    </recommendedName>
</protein>
<keyword evidence="1" id="KW-0472">Membrane</keyword>
<organism evidence="2 3">
    <name type="scientific">Candidatus Minimicrobia naudis</name>
    <dbReference type="NCBI Taxonomy" id="2841263"/>
    <lineage>
        <taxon>Bacteria</taxon>
        <taxon>Candidatus Saccharimonadota</taxon>
        <taxon>Candidatus Saccharimonadota incertae sedis</taxon>
        <taxon>Candidatus Minimicrobia</taxon>
    </lineage>
</organism>
<evidence type="ECO:0000313" key="3">
    <source>
        <dbReference type="Proteomes" id="UP000679129"/>
    </source>
</evidence>
<evidence type="ECO:0000313" key="2">
    <source>
        <dbReference type="EMBL" id="QWQ32159.1"/>
    </source>
</evidence>
<feature type="transmembrane region" description="Helical" evidence="1">
    <location>
        <begin position="44"/>
        <end position="72"/>
    </location>
</feature>
<sequence>MNSWLFEKLHISWLLAVWCFGLTIGVISIHYIPRSFASESLFLLVGLVFFFVVMVWRWRFFVILAIISGVLVGLWRGEIGRKGVEVYDSLIGKIAIIQGRVLEDPDLDKNSQTVLRLGDLRMNNEKLPGPFWVRRQIKTQLSAVILWRLKVK</sequence>
<feature type="transmembrane region" description="Helical" evidence="1">
    <location>
        <begin position="12"/>
        <end position="32"/>
    </location>
</feature>
<reference evidence="2" key="1">
    <citation type="submission" date="2021-06" db="EMBL/GenBank/DDBJ databases">
        <title>An adapted protocol for Saccharibacteria cultivation: two new species join this phylum of Candidate Phyla Radiations.</title>
        <authorList>
            <person name="Ibrahim A."/>
            <person name="Maatouk M."/>
            <person name="Zgheib R."/>
            <person name="Haddad G."/>
            <person name="Bou Khalil J."/>
            <person name="Raoult D."/>
            <person name="Bittar F."/>
        </authorList>
    </citation>
    <scope>NUCLEOTIDE SEQUENCE</scope>
    <source>
        <strain evidence="2">IHU1</strain>
    </source>
</reference>
<dbReference type="AlphaFoldDB" id="A0A8F1SBL8"/>